<gene>
    <name evidence="1" type="ORF">SAMN06265218_1198</name>
</gene>
<keyword evidence="2" id="KW-1185">Reference proteome</keyword>
<organism evidence="1 2">
    <name type="scientific">Fodinibius sediminis</name>
    <dbReference type="NCBI Taxonomy" id="1214077"/>
    <lineage>
        <taxon>Bacteria</taxon>
        <taxon>Pseudomonadati</taxon>
        <taxon>Balneolota</taxon>
        <taxon>Balneolia</taxon>
        <taxon>Balneolales</taxon>
        <taxon>Balneolaceae</taxon>
        <taxon>Fodinibius</taxon>
    </lineage>
</organism>
<dbReference type="AlphaFoldDB" id="A0A521EU39"/>
<dbReference type="RefSeq" id="WP_142715740.1">
    <property type="nucleotide sequence ID" value="NZ_FXTH01000019.1"/>
</dbReference>
<dbReference type="Proteomes" id="UP000317593">
    <property type="component" value="Unassembled WGS sequence"/>
</dbReference>
<protein>
    <submittedName>
        <fullName evidence="1">Uncharacterized protein</fullName>
    </submittedName>
</protein>
<reference evidence="1 2" key="1">
    <citation type="submission" date="2017-05" db="EMBL/GenBank/DDBJ databases">
        <authorList>
            <person name="Varghese N."/>
            <person name="Submissions S."/>
        </authorList>
    </citation>
    <scope>NUCLEOTIDE SEQUENCE [LARGE SCALE GENOMIC DNA]</scope>
    <source>
        <strain evidence="1 2">DSM 21194</strain>
    </source>
</reference>
<accession>A0A521EU39</accession>
<proteinExistence type="predicted"/>
<sequence length="81" mass="9139">MAKGDRNTLETCFILRDRYKLIPPFGLTLPNARNQQAGLVKTQEEFNSSVLMTISTVDKDWAPAPRQTEILPVGFVAFIKE</sequence>
<name>A0A521EU39_9BACT</name>
<dbReference type="EMBL" id="FXTH01000019">
    <property type="protein sequence ID" value="SMO87453.1"/>
    <property type="molecule type" value="Genomic_DNA"/>
</dbReference>
<evidence type="ECO:0000313" key="2">
    <source>
        <dbReference type="Proteomes" id="UP000317593"/>
    </source>
</evidence>
<evidence type="ECO:0000313" key="1">
    <source>
        <dbReference type="EMBL" id="SMO87453.1"/>
    </source>
</evidence>